<name>A0ABT1A9A4_9PSEU</name>
<comment type="caution">
    <text evidence="2">The sequence shown here is derived from an EMBL/GenBank/DDBJ whole genome shotgun (WGS) entry which is preliminary data.</text>
</comment>
<reference evidence="2" key="1">
    <citation type="submission" date="2021-04" db="EMBL/GenBank/DDBJ databases">
        <title>Pseudonocardia sp. nov., isolated from sandy soil of mangrove forest.</title>
        <authorList>
            <person name="Zan Z."/>
            <person name="Huang R."/>
            <person name="Liu W."/>
        </authorList>
    </citation>
    <scope>NUCLEOTIDE SEQUENCE</scope>
    <source>
        <strain evidence="2">S2-4</strain>
    </source>
</reference>
<evidence type="ECO:0000313" key="2">
    <source>
        <dbReference type="EMBL" id="MCO1659508.1"/>
    </source>
</evidence>
<gene>
    <name evidence="2" type="ORF">KDL28_31000</name>
</gene>
<dbReference type="EMBL" id="JAGSOV010000067">
    <property type="protein sequence ID" value="MCO1659508.1"/>
    <property type="molecule type" value="Genomic_DNA"/>
</dbReference>
<protein>
    <submittedName>
        <fullName evidence="2">Winged helix-turn-helix transcriptional regulator</fullName>
    </submittedName>
</protein>
<dbReference type="SUPFAM" id="SSF46785">
    <property type="entry name" value="Winged helix' DNA-binding domain"/>
    <property type="match status" value="1"/>
</dbReference>
<dbReference type="Gene3D" id="1.10.10.10">
    <property type="entry name" value="Winged helix-like DNA-binding domain superfamily/Winged helix DNA-binding domain"/>
    <property type="match status" value="1"/>
</dbReference>
<evidence type="ECO:0000313" key="3">
    <source>
        <dbReference type="Proteomes" id="UP001165283"/>
    </source>
</evidence>
<dbReference type="CDD" id="cd00090">
    <property type="entry name" value="HTH_ARSR"/>
    <property type="match status" value="1"/>
</dbReference>
<organism evidence="2 3">
    <name type="scientific">Pseudonocardia humida</name>
    <dbReference type="NCBI Taxonomy" id="2800819"/>
    <lineage>
        <taxon>Bacteria</taxon>
        <taxon>Bacillati</taxon>
        <taxon>Actinomycetota</taxon>
        <taxon>Actinomycetes</taxon>
        <taxon>Pseudonocardiales</taxon>
        <taxon>Pseudonocardiaceae</taxon>
        <taxon>Pseudonocardia</taxon>
    </lineage>
</organism>
<feature type="domain" description="HTH arsR-type" evidence="1">
    <location>
        <begin position="14"/>
        <end position="91"/>
    </location>
</feature>
<dbReference type="InterPro" id="IPR001845">
    <property type="entry name" value="HTH_ArsR_DNA-bd_dom"/>
</dbReference>
<dbReference type="InterPro" id="IPR011991">
    <property type="entry name" value="ArsR-like_HTH"/>
</dbReference>
<proteinExistence type="predicted"/>
<keyword evidence="3" id="KW-1185">Reference proteome</keyword>
<sequence>MSAAPGRRPATEAEIAALASSVRLRIIRMTRAEPLTNARIAELLGRDPATTLHHVRKLVRHGFLEPLPARRGTRGAKEIPYRSTGLSWRLEGAGADPVLAEAVLRAYLDEVTEVGVTALEQTRLVVQLRPTEVQSLRAELDAVVQRYAALPVDAGAEPVAIYLSVYPGGNRTDSDGVDMGA</sequence>
<dbReference type="Proteomes" id="UP001165283">
    <property type="component" value="Unassembled WGS sequence"/>
</dbReference>
<dbReference type="Pfam" id="PF12840">
    <property type="entry name" value="HTH_20"/>
    <property type="match status" value="1"/>
</dbReference>
<dbReference type="InterPro" id="IPR036388">
    <property type="entry name" value="WH-like_DNA-bd_sf"/>
</dbReference>
<dbReference type="InterPro" id="IPR036390">
    <property type="entry name" value="WH_DNA-bd_sf"/>
</dbReference>
<dbReference type="RefSeq" id="WP_252444330.1">
    <property type="nucleotide sequence ID" value="NZ_JAGSOV010000067.1"/>
</dbReference>
<dbReference type="SMART" id="SM00418">
    <property type="entry name" value="HTH_ARSR"/>
    <property type="match status" value="1"/>
</dbReference>
<accession>A0ABT1A9A4</accession>
<evidence type="ECO:0000259" key="1">
    <source>
        <dbReference type="SMART" id="SM00418"/>
    </source>
</evidence>